<comment type="similarity">
    <text evidence="1">Belongs to the cytochrome P450 family.</text>
</comment>
<evidence type="ECO:0000256" key="2">
    <source>
        <dbReference type="ARBA" id="ARBA00022723"/>
    </source>
</evidence>
<sequence>MALPRAGVRDTAAFMLDVFFPTAAKGATIRRPRIEALAERLGLDRRAVRRMQELDSRYPDGPLLLRLPLRKQAIVLRPGHLDAVLQQSPEPFSPASSEKRGALAHFEPRNVLVSTGPERSVRRALQEQALDTSSPVHRFADWFLPVIHEEAESMLRSAGARGVLDWEVFNESWQRTVRRVVFGDAAREDTELTEQLARLRKDANWSGFKPRRKHTRAAFLRHVQDRIDAAEPGSLASVMRGRADEAAPADQVPQWLFAFEPAGMAAFRALALLATHPGQAQLAREEMARDTSAGRQLPFLRATVLESLRLWPTTPMILRQTTREVEWDAGTMPARCGVLIFTPYFHRDGRRLPDADRFEPALWLTTDRQEAGPQVDGDHGDWGVVPFSAGPVRCPGRHLVLLLTSALLANLLRDTDFTVHDGHRLDPRRPLPGTLDNFSLRFTAKPRTVPAGDVPPSS</sequence>
<dbReference type="PANTHER" id="PTHR24305">
    <property type="entry name" value="CYTOCHROME P450"/>
    <property type="match status" value="1"/>
</dbReference>
<comment type="cofactor">
    <cofactor evidence="4">
        <name>heme</name>
        <dbReference type="ChEBI" id="CHEBI:30413"/>
    </cofactor>
</comment>
<name>A0A0V8IV49_9MICC</name>
<evidence type="ECO:0000313" key="5">
    <source>
        <dbReference type="EMBL" id="KSU78646.1"/>
    </source>
</evidence>
<feature type="binding site" description="axial binding residue" evidence="4">
    <location>
        <position position="394"/>
    </location>
    <ligand>
        <name>heme</name>
        <dbReference type="ChEBI" id="CHEBI:30413"/>
    </ligand>
    <ligandPart>
        <name>Fe</name>
        <dbReference type="ChEBI" id="CHEBI:18248"/>
    </ligandPart>
</feature>
<dbReference type="InterPro" id="IPR050121">
    <property type="entry name" value="Cytochrome_P450_monoxygenase"/>
</dbReference>
<dbReference type="GO" id="GO:0020037">
    <property type="term" value="F:heme binding"/>
    <property type="evidence" value="ECO:0007669"/>
    <property type="project" value="InterPro"/>
</dbReference>
<dbReference type="PRINTS" id="PR00465">
    <property type="entry name" value="EP450IV"/>
</dbReference>
<dbReference type="AlphaFoldDB" id="A0A0V8IV49"/>
<dbReference type="GO" id="GO:0016705">
    <property type="term" value="F:oxidoreductase activity, acting on paired donors, with incorporation or reduction of molecular oxygen"/>
    <property type="evidence" value="ECO:0007669"/>
    <property type="project" value="InterPro"/>
</dbReference>
<dbReference type="Proteomes" id="UP000053199">
    <property type="component" value="Unassembled WGS sequence"/>
</dbReference>
<keyword evidence="3 4" id="KW-0408">Iron</keyword>
<dbReference type="InterPro" id="IPR036396">
    <property type="entry name" value="Cyt_P450_sf"/>
</dbReference>
<evidence type="ECO:0000313" key="6">
    <source>
        <dbReference type="Proteomes" id="UP000053199"/>
    </source>
</evidence>
<dbReference type="PANTHER" id="PTHR24305:SF166">
    <property type="entry name" value="CYTOCHROME P450 12A4, MITOCHONDRIAL-RELATED"/>
    <property type="match status" value="1"/>
</dbReference>
<keyword evidence="4" id="KW-0349">Heme</keyword>
<keyword evidence="2 4" id="KW-0479">Metal-binding</keyword>
<comment type="caution">
    <text evidence="5">The sequence shown here is derived from an EMBL/GenBank/DDBJ whole genome shotgun (WGS) entry which is preliminary data.</text>
</comment>
<dbReference type="SUPFAM" id="SSF48264">
    <property type="entry name" value="Cytochrome P450"/>
    <property type="match status" value="1"/>
</dbReference>
<dbReference type="InterPro" id="IPR001128">
    <property type="entry name" value="Cyt_P450"/>
</dbReference>
<dbReference type="STRING" id="993070.AS031_00895"/>
<accession>A0A0V8IV49</accession>
<proteinExistence type="inferred from homology"/>
<dbReference type="GO" id="GO:0004497">
    <property type="term" value="F:monooxygenase activity"/>
    <property type="evidence" value="ECO:0007669"/>
    <property type="project" value="InterPro"/>
</dbReference>
<evidence type="ECO:0000256" key="4">
    <source>
        <dbReference type="PIRSR" id="PIRSR602403-1"/>
    </source>
</evidence>
<dbReference type="EMBL" id="LNQM01000001">
    <property type="protein sequence ID" value="KSU78646.1"/>
    <property type="molecule type" value="Genomic_DNA"/>
</dbReference>
<dbReference type="Gene3D" id="1.10.630.10">
    <property type="entry name" value="Cytochrome P450"/>
    <property type="match status" value="1"/>
</dbReference>
<evidence type="ECO:0000256" key="1">
    <source>
        <dbReference type="ARBA" id="ARBA00010617"/>
    </source>
</evidence>
<evidence type="ECO:0000256" key="3">
    <source>
        <dbReference type="ARBA" id="ARBA00023004"/>
    </source>
</evidence>
<dbReference type="GO" id="GO:0005506">
    <property type="term" value="F:iron ion binding"/>
    <property type="evidence" value="ECO:0007669"/>
    <property type="project" value="InterPro"/>
</dbReference>
<dbReference type="InterPro" id="IPR002403">
    <property type="entry name" value="Cyt_P450_E_grp-IV"/>
</dbReference>
<dbReference type="OrthoDB" id="7376058at2"/>
<keyword evidence="6" id="KW-1185">Reference proteome</keyword>
<gene>
    <name evidence="5" type="ORF">AS031_00895</name>
</gene>
<protein>
    <submittedName>
        <fullName evidence="5">Cytochrome</fullName>
    </submittedName>
</protein>
<dbReference type="Pfam" id="PF00067">
    <property type="entry name" value="p450"/>
    <property type="match status" value="1"/>
</dbReference>
<reference evidence="5 6" key="1">
    <citation type="journal article" date="2014" name="Arch. Microbiol.">
        <title>Arthrobacter enclensis sp. nov., isolated from sediment sample.</title>
        <authorList>
            <person name="Dastager S.G."/>
            <person name="Liu Q."/>
            <person name="Tang S.K."/>
            <person name="Krishnamurthi S."/>
            <person name="Lee J.C."/>
            <person name="Li W.J."/>
        </authorList>
    </citation>
    <scope>NUCLEOTIDE SEQUENCE [LARGE SCALE GENOMIC DNA]</scope>
    <source>
        <strain evidence="5 6">NIO-1008</strain>
    </source>
</reference>
<dbReference type="RefSeq" id="WP_058266273.1">
    <property type="nucleotide sequence ID" value="NZ_FMAZ01000001.1"/>
</dbReference>
<organism evidence="5 6">
    <name type="scientific">Pseudarthrobacter enclensis</name>
    <dbReference type="NCBI Taxonomy" id="993070"/>
    <lineage>
        <taxon>Bacteria</taxon>
        <taxon>Bacillati</taxon>
        <taxon>Actinomycetota</taxon>
        <taxon>Actinomycetes</taxon>
        <taxon>Micrococcales</taxon>
        <taxon>Micrococcaceae</taxon>
        <taxon>Pseudarthrobacter</taxon>
    </lineage>
</organism>